<reference evidence="2 3" key="1">
    <citation type="journal article" date="2015" name="Proc. Natl. Acad. Sci. U.S.A.">
        <title>The resurrection genome of Boea hygrometrica: A blueprint for survival of dehydration.</title>
        <authorList>
            <person name="Xiao L."/>
            <person name="Yang G."/>
            <person name="Zhang L."/>
            <person name="Yang X."/>
            <person name="Zhao S."/>
            <person name="Ji Z."/>
            <person name="Zhou Q."/>
            <person name="Hu M."/>
            <person name="Wang Y."/>
            <person name="Chen M."/>
            <person name="Xu Y."/>
            <person name="Jin H."/>
            <person name="Xiao X."/>
            <person name="Hu G."/>
            <person name="Bao F."/>
            <person name="Hu Y."/>
            <person name="Wan P."/>
            <person name="Li L."/>
            <person name="Deng X."/>
            <person name="Kuang T."/>
            <person name="Xiang C."/>
            <person name="Zhu J.K."/>
            <person name="Oliver M.J."/>
            <person name="He Y."/>
        </authorList>
    </citation>
    <scope>NUCLEOTIDE SEQUENCE [LARGE SCALE GENOMIC DNA]</scope>
    <source>
        <strain evidence="3">cv. XS01</strain>
    </source>
</reference>
<dbReference type="Proteomes" id="UP000250235">
    <property type="component" value="Unassembled WGS sequence"/>
</dbReference>
<accession>A0A2Z7CKL3</accession>
<proteinExistence type="predicted"/>
<dbReference type="EMBL" id="KQ995368">
    <property type="protein sequence ID" value="KZV46825.1"/>
    <property type="molecule type" value="Genomic_DNA"/>
</dbReference>
<gene>
    <name evidence="2" type="ORF">F511_36528</name>
</gene>
<dbReference type="AlphaFoldDB" id="A0A2Z7CKL3"/>
<feature type="region of interest" description="Disordered" evidence="1">
    <location>
        <begin position="9"/>
        <end position="39"/>
    </location>
</feature>
<name>A0A2Z7CKL3_9LAMI</name>
<sequence length="116" mass="12976">MTLAMTIVVDSADDRDGSSGIPSDSSTSDKVVGGMDQPQQKQYTGLDFGYIRPISRLWHISIILPRFLLCMANILSDSDVAQSTSTSVMARLEDFHSKRRREEKIEQEILTVRAQN</sequence>
<evidence type="ECO:0000313" key="2">
    <source>
        <dbReference type="EMBL" id="KZV46825.1"/>
    </source>
</evidence>
<keyword evidence="3" id="KW-1185">Reference proteome</keyword>
<evidence type="ECO:0000256" key="1">
    <source>
        <dbReference type="SAM" id="MobiDB-lite"/>
    </source>
</evidence>
<feature type="compositionally biased region" description="Low complexity" evidence="1">
    <location>
        <begin position="18"/>
        <end position="29"/>
    </location>
</feature>
<protein>
    <submittedName>
        <fullName evidence="2">Uncharacterized protein</fullName>
    </submittedName>
</protein>
<evidence type="ECO:0000313" key="3">
    <source>
        <dbReference type="Proteomes" id="UP000250235"/>
    </source>
</evidence>
<organism evidence="2 3">
    <name type="scientific">Dorcoceras hygrometricum</name>
    <dbReference type="NCBI Taxonomy" id="472368"/>
    <lineage>
        <taxon>Eukaryota</taxon>
        <taxon>Viridiplantae</taxon>
        <taxon>Streptophyta</taxon>
        <taxon>Embryophyta</taxon>
        <taxon>Tracheophyta</taxon>
        <taxon>Spermatophyta</taxon>
        <taxon>Magnoliopsida</taxon>
        <taxon>eudicotyledons</taxon>
        <taxon>Gunneridae</taxon>
        <taxon>Pentapetalae</taxon>
        <taxon>asterids</taxon>
        <taxon>lamiids</taxon>
        <taxon>Lamiales</taxon>
        <taxon>Gesneriaceae</taxon>
        <taxon>Didymocarpoideae</taxon>
        <taxon>Trichosporeae</taxon>
        <taxon>Loxocarpinae</taxon>
        <taxon>Dorcoceras</taxon>
    </lineage>
</organism>